<organism evidence="1 2">
    <name type="scientific">Legionella londiniensis</name>
    <dbReference type="NCBI Taxonomy" id="45068"/>
    <lineage>
        <taxon>Bacteria</taxon>
        <taxon>Pseudomonadati</taxon>
        <taxon>Pseudomonadota</taxon>
        <taxon>Gammaproteobacteria</taxon>
        <taxon>Legionellales</taxon>
        <taxon>Legionellaceae</taxon>
        <taxon>Legionella</taxon>
    </lineage>
</organism>
<dbReference type="RefSeq" id="WP_058528421.1">
    <property type="nucleotide sequence ID" value="NZ_CAAAHZ010000001.1"/>
</dbReference>
<accession>A0A0W0VQU3</accession>
<evidence type="ECO:0000313" key="1">
    <source>
        <dbReference type="EMBL" id="KTD22528.1"/>
    </source>
</evidence>
<gene>
    <name evidence="1" type="ORF">Llon_0402</name>
</gene>
<reference evidence="1 2" key="1">
    <citation type="submission" date="2015-11" db="EMBL/GenBank/DDBJ databases">
        <title>Genomic analysis of 38 Legionella species identifies large and diverse effector repertoires.</title>
        <authorList>
            <person name="Burstein D."/>
            <person name="Amaro F."/>
            <person name="Zusman T."/>
            <person name="Lifshitz Z."/>
            <person name="Cohen O."/>
            <person name="Gilbert J.A."/>
            <person name="Pupko T."/>
            <person name="Shuman H.A."/>
            <person name="Segal G."/>
        </authorList>
    </citation>
    <scope>NUCLEOTIDE SEQUENCE [LARGE SCALE GENOMIC DNA]</scope>
    <source>
        <strain evidence="1 2">ATCC 49505</strain>
    </source>
</reference>
<dbReference type="OrthoDB" id="5660016at2"/>
<evidence type="ECO:0000313" key="2">
    <source>
        <dbReference type="Proteomes" id="UP000054997"/>
    </source>
</evidence>
<sequence>MRRINRCLNPRLADICQNALYLDELNQKVLQFLPESFRAQVKVGSYNKGKLVLIASNQEWASQLRYILPELRDKLRVDGKIYHLTTIQLKLDAEPSSPLPKQKPTTIISDKARQTIEILGRQCTYKPLQDALMRLAGYKDKS</sequence>
<dbReference type="STRING" id="45068.Llon_0402"/>
<dbReference type="PATRIC" id="fig|45068.5.peg.429"/>
<dbReference type="InterPro" id="IPR007922">
    <property type="entry name" value="DciA-like"/>
</dbReference>
<name>A0A0W0VQU3_9GAMM</name>
<dbReference type="Pfam" id="PF05258">
    <property type="entry name" value="DciA"/>
    <property type="match status" value="1"/>
</dbReference>
<dbReference type="Proteomes" id="UP000054997">
    <property type="component" value="Unassembled WGS sequence"/>
</dbReference>
<dbReference type="EMBL" id="LNYK01000007">
    <property type="protein sequence ID" value="KTD22528.1"/>
    <property type="molecule type" value="Genomic_DNA"/>
</dbReference>
<proteinExistence type="predicted"/>
<protein>
    <recommendedName>
        <fullName evidence="3">DUF721 domain-containing protein</fullName>
    </recommendedName>
</protein>
<comment type="caution">
    <text evidence="1">The sequence shown here is derived from an EMBL/GenBank/DDBJ whole genome shotgun (WGS) entry which is preliminary data.</text>
</comment>
<dbReference type="AlphaFoldDB" id="A0A0W0VQU3"/>
<evidence type="ECO:0008006" key="3">
    <source>
        <dbReference type="Google" id="ProtNLM"/>
    </source>
</evidence>
<keyword evidence="2" id="KW-1185">Reference proteome</keyword>